<dbReference type="PANTHER" id="PTHR46173:SF1">
    <property type="entry name" value="CCA TRNA NUCLEOTIDYLTRANSFERASE 1, MITOCHONDRIAL"/>
    <property type="match status" value="1"/>
</dbReference>
<dbReference type="CDD" id="cd05398">
    <property type="entry name" value="NT_ClassII-CCAase"/>
    <property type="match status" value="1"/>
</dbReference>
<reference evidence="13 15" key="1">
    <citation type="submission" date="2017-12" db="EMBL/GenBank/DDBJ databases">
        <title>Complete genome sequence of Herbivorax saccincola GGR1, a novel Cellulosome-producing hydrolytic bacterium in a thermophilic biogas plant, established by Illumina and Nanopore MinION sequencing.</title>
        <authorList>
            <person name="Pechtl A."/>
            <person name="Ruckert C."/>
            <person name="Koeck D.E."/>
            <person name="Maus I."/>
            <person name="Winkler A."/>
            <person name="Kalinowski J."/>
            <person name="Puhler A."/>
            <person name="Schwarz W.W."/>
            <person name="Zverlov V.V."/>
            <person name="Schluter A."/>
            <person name="Liebl W."/>
        </authorList>
    </citation>
    <scope>NUCLEOTIDE SEQUENCE [LARGE SCALE GENOMIC DNA]</scope>
    <source>
        <strain evidence="13">GGR1</strain>
        <strain evidence="15">SR1</strain>
    </source>
</reference>
<dbReference type="Pfam" id="PF01743">
    <property type="entry name" value="PolyA_pol"/>
    <property type="match status" value="1"/>
</dbReference>
<dbReference type="GO" id="GO:0008033">
    <property type="term" value="P:tRNA processing"/>
    <property type="evidence" value="ECO:0007669"/>
    <property type="project" value="UniProtKB-KW"/>
</dbReference>
<evidence type="ECO:0000256" key="2">
    <source>
        <dbReference type="ARBA" id="ARBA00022679"/>
    </source>
</evidence>
<dbReference type="EMBL" id="CP025197">
    <property type="protein sequence ID" value="AUG58191.1"/>
    <property type="molecule type" value="Genomic_DNA"/>
</dbReference>
<organism evidence="13 15">
    <name type="scientific">Acetivibrio saccincola</name>
    <dbReference type="NCBI Taxonomy" id="1677857"/>
    <lineage>
        <taxon>Bacteria</taxon>
        <taxon>Bacillati</taxon>
        <taxon>Bacillota</taxon>
        <taxon>Clostridia</taxon>
        <taxon>Eubacteriales</taxon>
        <taxon>Oscillospiraceae</taxon>
        <taxon>Acetivibrio</taxon>
    </lineage>
</organism>
<feature type="domain" description="Poly A polymerase head" evidence="10">
    <location>
        <begin position="27"/>
        <end position="132"/>
    </location>
</feature>
<dbReference type="RefSeq" id="WP_101302447.1">
    <property type="nucleotide sequence ID" value="NZ_CP025197.1"/>
</dbReference>
<evidence type="ECO:0000313" key="13">
    <source>
        <dbReference type="EMBL" id="AUG58191.1"/>
    </source>
</evidence>
<dbReference type="Gene3D" id="1.10.246.80">
    <property type="match status" value="1"/>
</dbReference>
<evidence type="ECO:0000259" key="11">
    <source>
        <dbReference type="Pfam" id="PF12627"/>
    </source>
</evidence>
<evidence type="ECO:0000256" key="9">
    <source>
        <dbReference type="RuleBase" id="RU003953"/>
    </source>
</evidence>
<evidence type="ECO:0000256" key="3">
    <source>
        <dbReference type="ARBA" id="ARBA00022694"/>
    </source>
</evidence>
<sequence length="435" mass="49962">MQEKKPLTLHNDILHIIDVLNSNNYEAYLVGGCIRDSLMGRKPADWDISTNAKPSDIKKLFPKTIDTGLKHGTVTVVLNKKNYEITTYRKEQSIKGDLSVRDFTINAIAYHPKEGFIDPFSGIEDIKNSTIRSVGKAKERFLEDPLRMLRAVRFSATLKFEIDESTINEIKENCHLISQVSFERIRDEVSKILCSDNPFHMIILKDTGILKYIMPEFEICFETSQNHPYHLYNVAIHSLHTVSNVENKKHLRWTMLLHDTGKAVTKTTDSKGIDHFYNHGKKSVSIAKKVLERFKFDNKTIYKVLTLIKHHDRVIAPTHKSVKKAMNIVGEDIFLDLLKVQEADRKGQNLKYSKEGIEKLNKIKEIYFDIIKNKQCFKLKDLAINGNDLISLGFKEGKEIGNILHALLDIVIENPLLNEKEKLLEIALKNFTPPL</sequence>
<evidence type="ECO:0000256" key="7">
    <source>
        <dbReference type="ARBA" id="ARBA00022842"/>
    </source>
</evidence>
<evidence type="ECO:0000256" key="4">
    <source>
        <dbReference type="ARBA" id="ARBA00022695"/>
    </source>
</evidence>
<dbReference type="AlphaFoldDB" id="A0A2K9ENJ3"/>
<keyword evidence="8 9" id="KW-0694">RNA-binding</keyword>
<dbReference type="InterPro" id="IPR043519">
    <property type="entry name" value="NT_sf"/>
</dbReference>
<proteinExistence type="inferred from homology"/>
<dbReference type="PANTHER" id="PTHR46173">
    <property type="entry name" value="CCA TRNA NUCLEOTIDYLTRANSFERASE 1, MITOCHONDRIAL"/>
    <property type="match status" value="1"/>
</dbReference>
<name>A0A2K9ENJ3_9FIRM</name>
<dbReference type="CDD" id="cd00077">
    <property type="entry name" value="HDc"/>
    <property type="match status" value="1"/>
</dbReference>
<dbReference type="InterPro" id="IPR050264">
    <property type="entry name" value="Bact_CCA-adding_enz_type3_sf"/>
</dbReference>
<evidence type="ECO:0000259" key="12">
    <source>
        <dbReference type="Pfam" id="PF13735"/>
    </source>
</evidence>
<evidence type="ECO:0000256" key="8">
    <source>
        <dbReference type="ARBA" id="ARBA00022884"/>
    </source>
</evidence>
<comment type="similarity">
    <text evidence="9">Belongs to the tRNA nucleotidyltransferase/poly(A) polymerase family.</text>
</comment>
<dbReference type="KEGG" id="hsc:HVS_11495"/>
<dbReference type="GO" id="GO:0004810">
    <property type="term" value="F:CCA tRNA nucleotidyltransferase activity"/>
    <property type="evidence" value="ECO:0007669"/>
    <property type="project" value="UniProtKB-EC"/>
</dbReference>
<keyword evidence="6" id="KW-0547">Nucleotide-binding</keyword>
<evidence type="ECO:0000313" key="15">
    <source>
        <dbReference type="Proteomes" id="UP000233534"/>
    </source>
</evidence>
<evidence type="ECO:0000256" key="1">
    <source>
        <dbReference type="ARBA" id="ARBA00001946"/>
    </source>
</evidence>
<evidence type="ECO:0000259" key="10">
    <source>
        <dbReference type="Pfam" id="PF01743"/>
    </source>
</evidence>
<feature type="domain" description="tRNA nucleotidyltransferase/poly(A) polymerase RNA and SrmB- binding" evidence="11">
    <location>
        <begin position="160"/>
        <end position="217"/>
    </location>
</feature>
<keyword evidence="4 13" id="KW-0548">Nucleotidyltransferase</keyword>
<keyword evidence="7" id="KW-0460">Magnesium</keyword>
<evidence type="ECO:0000313" key="16">
    <source>
        <dbReference type="Proteomes" id="UP000239720"/>
    </source>
</evidence>
<dbReference type="GO" id="GO:0000166">
    <property type="term" value="F:nucleotide binding"/>
    <property type="evidence" value="ECO:0007669"/>
    <property type="project" value="UniProtKB-KW"/>
</dbReference>
<dbReference type="InterPro" id="IPR002646">
    <property type="entry name" value="PolA_pol_head_dom"/>
</dbReference>
<gene>
    <name evidence="13" type="primary">cca2</name>
    <name evidence="14" type="ORF">B9R14_15700</name>
    <name evidence="13" type="ORF">HVS_11495</name>
</gene>
<comment type="cofactor">
    <cofactor evidence="1">
        <name>Mg(2+)</name>
        <dbReference type="ChEBI" id="CHEBI:18420"/>
    </cofactor>
</comment>
<dbReference type="Gene3D" id="1.10.3090.10">
    <property type="entry name" value="cca-adding enzyme, domain 2"/>
    <property type="match status" value="1"/>
</dbReference>
<feature type="domain" description="CCA-adding enzyme C-terminal" evidence="12">
    <location>
        <begin position="287"/>
        <end position="427"/>
    </location>
</feature>
<reference evidence="14 16" key="2">
    <citation type="journal article" date="2018" name="Syst. Appl. Microbiol.">
        <title>Characterization and high-quality draft genome sequence of Herbivorax saccincola A7, an anaerobic, alkaliphilic, thermophilic, cellulolytic, and xylanolytic bacterium.</title>
        <authorList>
            <person name="Aikawa S."/>
            <person name="Baramee S."/>
            <person name="Sermsathanaswadi J."/>
            <person name="Thianheng P."/>
            <person name="Tachaapaikoon C."/>
            <person name="Shikata A."/>
            <person name="Waeonukul R."/>
            <person name="Pason P."/>
            <person name="Ratanakhanokchai K."/>
            <person name="Kosugi A."/>
        </authorList>
    </citation>
    <scope>NUCLEOTIDE SEQUENCE [LARGE SCALE GENOMIC DNA]</scope>
    <source>
        <strain evidence="14 16">A7</strain>
    </source>
</reference>
<accession>A0A2K9ENJ3</accession>
<dbReference type="GO" id="GO:0000049">
    <property type="term" value="F:tRNA binding"/>
    <property type="evidence" value="ECO:0007669"/>
    <property type="project" value="TreeGrafter"/>
</dbReference>
<dbReference type="EC" id="2.7.7.72" evidence="13"/>
<dbReference type="InterPro" id="IPR032810">
    <property type="entry name" value="CCA-adding_enz_C"/>
</dbReference>
<protein>
    <submittedName>
        <fullName evidence="13">CCA-adding enzyme</fullName>
        <ecNumber evidence="13">2.7.7.72</ecNumber>
    </submittedName>
    <submittedName>
        <fullName evidence="14">Polynucleotide adenylyltransferase</fullName>
    </submittedName>
</protein>
<evidence type="ECO:0000313" key="14">
    <source>
        <dbReference type="EMBL" id="PQQ68072.1"/>
    </source>
</evidence>
<dbReference type="InterPro" id="IPR032828">
    <property type="entry name" value="PolyA_RNA-bd"/>
</dbReference>
<dbReference type="OrthoDB" id="9805698at2"/>
<evidence type="ECO:0000256" key="5">
    <source>
        <dbReference type="ARBA" id="ARBA00022723"/>
    </source>
</evidence>
<dbReference type="Pfam" id="PF12627">
    <property type="entry name" value="PolyA_pol_RNAbd"/>
    <property type="match status" value="1"/>
</dbReference>
<dbReference type="Proteomes" id="UP000239720">
    <property type="component" value="Unassembled WGS sequence"/>
</dbReference>
<dbReference type="InterPro" id="IPR003607">
    <property type="entry name" value="HD/PDEase_dom"/>
</dbReference>
<dbReference type="SUPFAM" id="SSF81891">
    <property type="entry name" value="Poly A polymerase C-terminal region-like"/>
    <property type="match status" value="1"/>
</dbReference>
<keyword evidence="5" id="KW-0479">Metal-binding</keyword>
<keyword evidence="3" id="KW-0819">tRNA processing</keyword>
<dbReference type="GO" id="GO:0046872">
    <property type="term" value="F:metal ion binding"/>
    <property type="evidence" value="ECO:0007669"/>
    <property type="project" value="UniProtKB-KW"/>
</dbReference>
<dbReference type="Proteomes" id="UP000233534">
    <property type="component" value="Chromosome"/>
</dbReference>
<keyword evidence="15" id="KW-1185">Reference proteome</keyword>
<keyword evidence="2 9" id="KW-0808">Transferase</keyword>
<dbReference type="SUPFAM" id="SSF81301">
    <property type="entry name" value="Nucleotidyltransferase"/>
    <property type="match status" value="1"/>
</dbReference>
<evidence type="ECO:0000256" key="6">
    <source>
        <dbReference type="ARBA" id="ARBA00022741"/>
    </source>
</evidence>
<dbReference type="Gene3D" id="3.30.460.10">
    <property type="entry name" value="Beta Polymerase, domain 2"/>
    <property type="match status" value="1"/>
</dbReference>
<dbReference type="Pfam" id="PF13735">
    <property type="entry name" value="tRNA_NucTran2_2"/>
    <property type="match status" value="1"/>
</dbReference>
<dbReference type="EMBL" id="NEMB01000003">
    <property type="protein sequence ID" value="PQQ68072.1"/>
    <property type="molecule type" value="Genomic_DNA"/>
</dbReference>